<dbReference type="Pfam" id="PF14301">
    <property type="entry name" value="DUF4376"/>
    <property type="match status" value="1"/>
</dbReference>
<evidence type="ECO:0000313" key="2">
    <source>
        <dbReference type="EMBL" id="QCI65617.1"/>
    </source>
</evidence>
<gene>
    <name evidence="2" type="ORF">E8M01_16235</name>
</gene>
<dbReference type="Proteomes" id="UP000298781">
    <property type="component" value="Chromosome"/>
</dbReference>
<reference evidence="2 3" key="1">
    <citation type="submission" date="2019-04" db="EMBL/GenBank/DDBJ databases">
        <title>Phreatobacter aquaticus sp. nov.</title>
        <authorList>
            <person name="Choi A."/>
        </authorList>
    </citation>
    <scope>NUCLEOTIDE SEQUENCE [LARGE SCALE GENOMIC DNA]</scope>
    <source>
        <strain evidence="2 3">KCTC 52518</strain>
    </source>
</reference>
<dbReference type="OrthoDB" id="8404436at2"/>
<feature type="domain" description="DUF4376" evidence="1">
    <location>
        <begin position="51"/>
        <end position="154"/>
    </location>
</feature>
<evidence type="ECO:0000259" key="1">
    <source>
        <dbReference type="Pfam" id="PF14301"/>
    </source>
</evidence>
<organism evidence="2 3">
    <name type="scientific">Phreatobacter stygius</name>
    <dbReference type="NCBI Taxonomy" id="1940610"/>
    <lineage>
        <taxon>Bacteria</taxon>
        <taxon>Pseudomonadati</taxon>
        <taxon>Pseudomonadota</taxon>
        <taxon>Alphaproteobacteria</taxon>
        <taxon>Hyphomicrobiales</taxon>
        <taxon>Phreatobacteraceae</taxon>
        <taxon>Phreatobacter</taxon>
    </lineage>
</organism>
<dbReference type="AlphaFoldDB" id="A0A4D7BCA4"/>
<keyword evidence="3" id="KW-1185">Reference proteome</keyword>
<protein>
    <submittedName>
        <fullName evidence="2">DUF4376 domain-containing protein</fullName>
    </submittedName>
</protein>
<dbReference type="KEGG" id="pstg:E8M01_16235"/>
<dbReference type="InterPro" id="IPR025484">
    <property type="entry name" value="DUF4376"/>
</dbReference>
<sequence length="160" mass="16551">MQVYVKSGHVIAHHSDSQEVPASAYSEDVTIVPMPDGSPIDVGDAAPTPDLNAYAAARRYQVETGGVTIAGRRIATDRGSQGMVNGAVAVAKEFPADVIDFSGLNGFITLTSAEMIAIGRVVGKHVQSAFSVQRAVAEGIAAGEITTIEQIDAAAWPSNG</sequence>
<evidence type="ECO:0000313" key="3">
    <source>
        <dbReference type="Proteomes" id="UP000298781"/>
    </source>
</evidence>
<dbReference type="RefSeq" id="WP_136961063.1">
    <property type="nucleotide sequence ID" value="NZ_CP039690.1"/>
</dbReference>
<dbReference type="EMBL" id="CP039690">
    <property type="protein sequence ID" value="QCI65617.1"/>
    <property type="molecule type" value="Genomic_DNA"/>
</dbReference>
<proteinExistence type="predicted"/>
<name>A0A4D7BCA4_9HYPH</name>
<accession>A0A4D7BCA4</accession>